<organism evidence="2 3">
    <name type="scientific">Pseudoxanthomonas mexicana</name>
    <dbReference type="NCBI Taxonomy" id="128785"/>
    <lineage>
        <taxon>Bacteria</taxon>
        <taxon>Pseudomonadati</taxon>
        <taxon>Pseudomonadota</taxon>
        <taxon>Gammaproteobacteria</taxon>
        <taxon>Lysobacterales</taxon>
        <taxon>Lysobacteraceae</taxon>
        <taxon>Pseudoxanthomonas</taxon>
    </lineage>
</organism>
<keyword evidence="1" id="KW-0732">Signal</keyword>
<feature type="signal peptide" evidence="1">
    <location>
        <begin position="1"/>
        <end position="33"/>
    </location>
</feature>
<gene>
    <name evidence="2" type="ORF">IAE60_10865</name>
</gene>
<dbReference type="Proteomes" id="UP000515838">
    <property type="component" value="Chromosome"/>
</dbReference>
<evidence type="ECO:0000313" key="3">
    <source>
        <dbReference type="Proteomes" id="UP000515838"/>
    </source>
</evidence>
<dbReference type="AlphaFoldDB" id="A0A7G9T8N0"/>
<accession>A0A7G9T8N0</accession>
<reference evidence="2 3" key="1">
    <citation type="submission" date="2020-08" db="EMBL/GenBank/DDBJ databases">
        <title>Streptomycin Non-resistant strain, P. mexicana.</title>
        <authorList>
            <person name="Ganesh-Kumar S."/>
            <person name="Zhe T."/>
            <person name="Yu Z."/>
            <person name="Min Y."/>
        </authorList>
    </citation>
    <scope>NUCLEOTIDE SEQUENCE [LARGE SCALE GENOMIC DNA]</scope>
    <source>
        <strain evidence="2 3">GTZY2</strain>
    </source>
</reference>
<dbReference type="RefSeq" id="WP_187572251.1">
    <property type="nucleotide sequence ID" value="NZ_CP060731.1"/>
</dbReference>
<protein>
    <submittedName>
        <fullName evidence="2">Uncharacterized protein</fullName>
    </submittedName>
</protein>
<name>A0A7G9T8N0_PSEMX</name>
<dbReference type="EMBL" id="CP060731">
    <property type="protein sequence ID" value="QNN76455.1"/>
    <property type="molecule type" value="Genomic_DNA"/>
</dbReference>
<proteinExistence type="predicted"/>
<evidence type="ECO:0000256" key="1">
    <source>
        <dbReference type="SAM" id="SignalP"/>
    </source>
</evidence>
<feature type="chain" id="PRO_5028816123" evidence="1">
    <location>
        <begin position="34"/>
        <end position="197"/>
    </location>
</feature>
<dbReference type="GeneID" id="81471474"/>
<sequence>MYPHRLALRMPRGCLGLLACVLARVSLATPADAPVVEGEADGSDITFHCAPERSSVILADQPQRLRRGYEARVVDLGSLVVYGKADSRGEVLRIGTKALTSECGALTVVIRGAYYNANPQGELGAAEDYAVVTIRQQERVLLGPIALGTCSKGSPRYDTHAKCPEEWATHVEMHAVQNGAYSVQLQHDYYEWMTVTP</sequence>
<evidence type="ECO:0000313" key="2">
    <source>
        <dbReference type="EMBL" id="QNN76455.1"/>
    </source>
</evidence>